<reference evidence="1" key="1">
    <citation type="submission" date="2022-01" db="EMBL/GenBank/DDBJ databases">
        <authorList>
            <person name="Lagorce A."/>
        </authorList>
    </citation>
    <scope>NUCLEOTIDE SEQUENCE</scope>
    <source>
        <strain evidence="1">Th15_F1_A12</strain>
    </source>
</reference>
<proteinExistence type="predicted"/>
<protein>
    <submittedName>
        <fullName evidence="1">Uncharacterized protein</fullName>
    </submittedName>
</protein>
<gene>
    <name evidence="1" type="ORF">THF1A12_120064</name>
</gene>
<organism evidence="1 2">
    <name type="scientific">Vibrio jasicida</name>
    <dbReference type="NCBI Taxonomy" id="766224"/>
    <lineage>
        <taxon>Bacteria</taxon>
        <taxon>Pseudomonadati</taxon>
        <taxon>Pseudomonadota</taxon>
        <taxon>Gammaproteobacteria</taxon>
        <taxon>Vibrionales</taxon>
        <taxon>Vibrionaceae</taxon>
        <taxon>Vibrio</taxon>
    </lineage>
</organism>
<dbReference type="EMBL" id="CAKMUD010000024">
    <property type="protein sequence ID" value="CAH1573036.1"/>
    <property type="molecule type" value="Genomic_DNA"/>
</dbReference>
<dbReference type="Proteomes" id="UP001295462">
    <property type="component" value="Unassembled WGS sequence"/>
</dbReference>
<comment type="caution">
    <text evidence="1">The sequence shown here is derived from an EMBL/GenBank/DDBJ whole genome shotgun (WGS) entry which is preliminary data.</text>
</comment>
<evidence type="ECO:0000313" key="1">
    <source>
        <dbReference type="EMBL" id="CAH1573036.1"/>
    </source>
</evidence>
<evidence type="ECO:0000313" key="2">
    <source>
        <dbReference type="Proteomes" id="UP001295462"/>
    </source>
</evidence>
<accession>A0AAU9QJ83</accession>
<dbReference type="AlphaFoldDB" id="A0AAU9QJ83"/>
<name>A0AAU9QJ83_9VIBR</name>
<sequence>MRLNNLREQQFGKAPWQSGYAADCKSVDLGSTPGGASILFESSSL</sequence>